<protein>
    <recommendedName>
        <fullName evidence="3">DUF5808 domain-containing protein</fullName>
    </recommendedName>
</protein>
<dbReference type="RefSeq" id="WP_119927943.1">
    <property type="nucleotide sequence ID" value="NZ_QZEY01000007.1"/>
</dbReference>
<keyword evidence="2" id="KW-1185">Reference proteome</keyword>
<evidence type="ECO:0000313" key="1">
    <source>
        <dbReference type="EMBL" id="RJL31258.1"/>
    </source>
</evidence>
<dbReference type="OrthoDB" id="4558476at2"/>
<sequence length="90" mass="10152">MAGRFRRAAMAAGAGLVAAAVVRELRKPSREREWHGRVAGLPYDFRPPTPARLRRAVWNPEGPLIQPHAFGIGYSVNFARLARLPRRPRR</sequence>
<organism evidence="1 2">
    <name type="scientific">Bailinhaonella thermotolerans</name>
    <dbReference type="NCBI Taxonomy" id="1070861"/>
    <lineage>
        <taxon>Bacteria</taxon>
        <taxon>Bacillati</taxon>
        <taxon>Actinomycetota</taxon>
        <taxon>Actinomycetes</taxon>
        <taxon>Streptosporangiales</taxon>
        <taxon>Streptosporangiaceae</taxon>
        <taxon>Bailinhaonella</taxon>
    </lineage>
</organism>
<name>A0A3A4BAN5_9ACTN</name>
<dbReference type="Proteomes" id="UP000265768">
    <property type="component" value="Unassembled WGS sequence"/>
</dbReference>
<evidence type="ECO:0000313" key="2">
    <source>
        <dbReference type="Proteomes" id="UP000265768"/>
    </source>
</evidence>
<dbReference type="AlphaFoldDB" id="A0A3A4BAN5"/>
<accession>A0A3A4BAN5</accession>
<proteinExistence type="predicted"/>
<reference evidence="1 2" key="1">
    <citation type="submission" date="2018-09" db="EMBL/GenBank/DDBJ databases">
        <title>YIM 75507 draft genome.</title>
        <authorList>
            <person name="Tang S."/>
            <person name="Feng Y."/>
        </authorList>
    </citation>
    <scope>NUCLEOTIDE SEQUENCE [LARGE SCALE GENOMIC DNA]</scope>
    <source>
        <strain evidence="1 2">YIM 75507</strain>
    </source>
</reference>
<gene>
    <name evidence="1" type="ORF">D5H75_19550</name>
</gene>
<evidence type="ECO:0008006" key="3">
    <source>
        <dbReference type="Google" id="ProtNLM"/>
    </source>
</evidence>
<comment type="caution">
    <text evidence="1">The sequence shown here is derived from an EMBL/GenBank/DDBJ whole genome shotgun (WGS) entry which is preliminary data.</text>
</comment>
<dbReference type="EMBL" id="QZEY01000007">
    <property type="protein sequence ID" value="RJL31258.1"/>
    <property type="molecule type" value="Genomic_DNA"/>
</dbReference>